<evidence type="ECO:0000313" key="2">
    <source>
        <dbReference type="EMBL" id="OXA39974.1"/>
    </source>
</evidence>
<accession>A0A226D527</accession>
<evidence type="ECO:0000256" key="1">
    <source>
        <dbReference type="SAM" id="MobiDB-lite"/>
    </source>
</evidence>
<name>A0A226D527_FOLCA</name>
<gene>
    <name evidence="2" type="ORF">Fcan01_25308</name>
</gene>
<proteinExistence type="predicted"/>
<keyword evidence="3" id="KW-1185">Reference proteome</keyword>
<reference evidence="2 3" key="1">
    <citation type="submission" date="2015-12" db="EMBL/GenBank/DDBJ databases">
        <title>The genome of Folsomia candida.</title>
        <authorList>
            <person name="Faddeeva A."/>
            <person name="Derks M.F."/>
            <person name="Anvar Y."/>
            <person name="Smit S."/>
            <person name="Van Straalen N."/>
            <person name="Roelofs D."/>
        </authorList>
    </citation>
    <scope>NUCLEOTIDE SEQUENCE [LARGE SCALE GENOMIC DNA]</scope>
    <source>
        <strain evidence="2 3">VU population</strain>
        <tissue evidence="2">Whole body</tissue>
    </source>
</reference>
<dbReference type="AlphaFoldDB" id="A0A226D527"/>
<organism evidence="2 3">
    <name type="scientific">Folsomia candida</name>
    <name type="common">Springtail</name>
    <dbReference type="NCBI Taxonomy" id="158441"/>
    <lineage>
        <taxon>Eukaryota</taxon>
        <taxon>Metazoa</taxon>
        <taxon>Ecdysozoa</taxon>
        <taxon>Arthropoda</taxon>
        <taxon>Hexapoda</taxon>
        <taxon>Collembola</taxon>
        <taxon>Entomobryomorpha</taxon>
        <taxon>Isotomoidea</taxon>
        <taxon>Isotomidae</taxon>
        <taxon>Proisotominae</taxon>
        <taxon>Folsomia</taxon>
    </lineage>
</organism>
<sequence length="180" mass="19500">MVPPPAEDVNVSLLSTTVVRKRGRPPKTPTTPVAPNFPPGSFSQGDEEPGPSTLDTSRLAVKAPRPPRKSVSPSNRADATADVTNWLLERIQVSDSPASAILKSQLMDRYEEYCVGKGTEPLIDSLVGKEDTNNSPDVRHEQIQVVTRPEDHFLPNRKNVGSTKVYLDSNKLTGSDTGNG</sequence>
<comment type="caution">
    <text evidence="2">The sequence shown here is derived from an EMBL/GenBank/DDBJ whole genome shotgun (WGS) entry which is preliminary data.</text>
</comment>
<dbReference type="EMBL" id="LNIX01000036">
    <property type="protein sequence ID" value="OXA39974.1"/>
    <property type="molecule type" value="Genomic_DNA"/>
</dbReference>
<feature type="region of interest" description="Disordered" evidence="1">
    <location>
        <begin position="1"/>
        <end position="79"/>
    </location>
</feature>
<dbReference type="Proteomes" id="UP000198287">
    <property type="component" value="Unassembled WGS sequence"/>
</dbReference>
<protein>
    <submittedName>
        <fullName evidence="2">Uncharacterized protein</fullName>
    </submittedName>
</protein>
<evidence type="ECO:0000313" key="3">
    <source>
        <dbReference type="Proteomes" id="UP000198287"/>
    </source>
</evidence>